<feature type="region of interest" description="Disordered" evidence="1">
    <location>
        <begin position="38"/>
        <end position="69"/>
    </location>
</feature>
<name>A0A0B5F7G7_STRA4</name>
<dbReference type="Proteomes" id="UP000031523">
    <property type="component" value="Chromosome"/>
</dbReference>
<gene>
    <name evidence="2" type="ORF">SLNWT_7139</name>
</gene>
<feature type="compositionally biased region" description="Polar residues" evidence="1">
    <location>
        <begin position="43"/>
        <end position="61"/>
    </location>
</feature>
<proteinExistence type="predicted"/>
<protein>
    <submittedName>
        <fullName evidence="2">Uncharacterized protein</fullName>
    </submittedName>
</protein>
<keyword evidence="3" id="KW-1185">Reference proteome</keyword>
<evidence type="ECO:0000313" key="2">
    <source>
        <dbReference type="EMBL" id="AJE87515.1"/>
    </source>
</evidence>
<evidence type="ECO:0000256" key="1">
    <source>
        <dbReference type="SAM" id="MobiDB-lite"/>
    </source>
</evidence>
<reference evidence="2 3" key="1">
    <citation type="submission" date="2015-01" db="EMBL/GenBank/DDBJ databases">
        <title>Enhanced salinomycin production by adjusting the supply of polyketide extender units in Streptomyce albus DSM 41398.</title>
        <authorList>
            <person name="Lu C."/>
        </authorList>
    </citation>
    <scope>NUCLEOTIDE SEQUENCE [LARGE SCALE GENOMIC DNA]</scope>
    <source>
        <strain evidence="3">ATCC 21838 / DSM 41398 / FERM P-419 / JCM 4703 / NBRC 107858</strain>
    </source>
</reference>
<dbReference type="EMBL" id="CP010519">
    <property type="protein sequence ID" value="AJE87515.1"/>
    <property type="molecule type" value="Genomic_DNA"/>
</dbReference>
<organism evidence="2 3">
    <name type="scientific">Streptomyces albus (strain ATCC 21838 / DSM 41398 / FERM P-419 / JCM 4703 / NBRC 107858)</name>
    <dbReference type="NCBI Taxonomy" id="1081613"/>
    <lineage>
        <taxon>Bacteria</taxon>
        <taxon>Bacillati</taxon>
        <taxon>Actinomycetota</taxon>
        <taxon>Actinomycetes</taxon>
        <taxon>Kitasatosporales</taxon>
        <taxon>Streptomycetaceae</taxon>
        <taxon>Streptomyces</taxon>
    </lineage>
</organism>
<dbReference type="AlphaFoldDB" id="A0A0B5F7G7"/>
<dbReference type="KEGG" id="sals:SLNWT_7139"/>
<accession>A0A0B5F7G7</accession>
<sequence>MGQRLCPGDEVVATHIIALLGSMQGAMQWLIDNIPARAPESVPRTSSPRQYRPSFPSTSAASPVISPKA</sequence>
<evidence type="ECO:0000313" key="3">
    <source>
        <dbReference type="Proteomes" id="UP000031523"/>
    </source>
</evidence>